<accession>A0A0R1YSZ2</accession>
<comment type="caution">
    <text evidence="1">The sequence shown here is derived from an EMBL/GenBank/DDBJ whole genome shotgun (WGS) entry which is preliminary data.</text>
</comment>
<sequence>MYYKFLVNIHDKISSNFKGLAQHDPNKWRHFISVNEMLDQLEESVVELDFE</sequence>
<dbReference type="EMBL" id="AZFZ01000005">
    <property type="protein sequence ID" value="KRM45266.1"/>
    <property type="molecule type" value="Genomic_DNA"/>
</dbReference>
<gene>
    <name evidence="1" type="ORF">FD47_GL002167</name>
</gene>
<name>A0A0R1YSZ2_9LACO</name>
<evidence type="ECO:0000313" key="1">
    <source>
        <dbReference type="EMBL" id="KRM45266.1"/>
    </source>
</evidence>
<protein>
    <submittedName>
        <fullName evidence="1">Uncharacterized protein</fullName>
    </submittedName>
</protein>
<proteinExistence type="predicted"/>
<dbReference type="PATRIC" id="fig|1423786.4.peg.2276"/>
<dbReference type="AlphaFoldDB" id="A0A0R1YSZ2"/>
<dbReference type="Proteomes" id="UP000051010">
    <property type="component" value="Unassembled WGS sequence"/>
</dbReference>
<reference evidence="1 2" key="1">
    <citation type="journal article" date="2015" name="Genome Announc.">
        <title>Expanding the biotechnology potential of lactobacilli through comparative genomics of 213 strains and associated genera.</title>
        <authorList>
            <person name="Sun Z."/>
            <person name="Harris H.M."/>
            <person name="McCann A."/>
            <person name="Guo C."/>
            <person name="Argimon S."/>
            <person name="Zhang W."/>
            <person name="Yang X."/>
            <person name="Jeffery I.B."/>
            <person name="Cooney J.C."/>
            <person name="Kagawa T.F."/>
            <person name="Liu W."/>
            <person name="Song Y."/>
            <person name="Salvetti E."/>
            <person name="Wrobel A."/>
            <person name="Rasinkangas P."/>
            <person name="Parkhill J."/>
            <person name="Rea M.C."/>
            <person name="O'Sullivan O."/>
            <person name="Ritari J."/>
            <person name="Douillard F.P."/>
            <person name="Paul Ross R."/>
            <person name="Yang R."/>
            <person name="Briner A.E."/>
            <person name="Felis G.E."/>
            <person name="de Vos W.M."/>
            <person name="Barrangou R."/>
            <person name="Klaenhammer T.R."/>
            <person name="Caufield P.W."/>
            <person name="Cui Y."/>
            <person name="Zhang H."/>
            <person name="O'Toole P.W."/>
        </authorList>
    </citation>
    <scope>NUCLEOTIDE SEQUENCE [LARGE SCALE GENOMIC DNA]</scope>
    <source>
        <strain evidence="1 2">DSM 18390</strain>
    </source>
</reference>
<evidence type="ECO:0000313" key="2">
    <source>
        <dbReference type="Proteomes" id="UP000051010"/>
    </source>
</evidence>
<organism evidence="1 2">
    <name type="scientific">Lentilactobacillus parafarraginis DSM 18390 = JCM 14109</name>
    <dbReference type="NCBI Taxonomy" id="1423786"/>
    <lineage>
        <taxon>Bacteria</taxon>
        <taxon>Bacillati</taxon>
        <taxon>Bacillota</taxon>
        <taxon>Bacilli</taxon>
        <taxon>Lactobacillales</taxon>
        <taxon>Lactobacillaceae</taxon>
        <taxon>Lentilactobacillus</taxon>
    </lineage>
</organism>